<proteinExistence type="predicted"/>
<keyword evidence="3" id="KW-1185">Reference proteome</keyword>
<evidence type="ECO:0000313" key="2">
    <source>
        <dbReference type="EMBL" id="KAK3189239.1"/>
    </source>
</evidence>
<protein>
    <recommendedName>
        <fullName evidence="1">RNase H type-1 domain-containing protein</fullName>
    </recommendedName>
</protein>
<dbReference type="InterPro" id="IPR012337">
    <property type="entry name" value="RNaseH-like_sf"/>
</dbReference>
<reference evidence="2" key="1">
    <citation type="journal article" date="2023" name="Plant J.">
        <title>Genome sequences and population genomics provide insights into the demographic history, inbreeding, and mutation load of two 'living fossil' tree species of Dipteronia.</title>
        <authorList>
            <person name="Feng Y."/>
            <person name="Comes H.P."/>
            <person name="Chen J."/>
            <person name="Zhu S."/>
            <person name="Lu R."/>
            <person name="Zhang X."/>
            <person name="Li P."/>
            <person name="Qiu J."/>
            <person name="Olsen K.M."/>
            <person name="Qiu Y."/>
        </authorList>
    </citation>
    <scope>NUCLEOTIDE SEQUENCE</scope>
    <source>
        <strain evidence="2">NBL</strain>
    </source>
</reference>
<dbReference type="PANTHER" id="PTHR47723">
    <property type="entry name" value="OS05G0353850 PROTEIN"/>
    <property type="match status" value="1"/>
</dbReference>
<dbReference type="InterPro" id="IPR053151">
    <property type="entry name" value="RNase_H-like"/>
</dbReference>
<dbReference type="Gene3D" id="3.30.420.10">
    <property type="entry name" value="Ribonuclease H-like superfamily/Ribonuclease H"/>
    <property type="match status" value="1"/>
</dbReference>
<name>A0AAD9ZRU4_9ROSI</name>
<dbReference type="Pfam" id="PF13456">
    <property type="entry name" value="RVT_3"/>
    <property type="match status" value="1"/>
</dbReference>
<dbReference type="GO" id="GO:0003676">
    <property type="term" value="F:nucleic acid binding"/>
    <property type="evidence" value="ECO:0007669"/>
    <property type="project" value="InterPro"/>
</dbReference>
<dbReference type="InterPro" id="IPR036397">
    <property type="entry name" value="RNaseH_sf"/>
</dbReference>
<dbReference type="GO" id="GO:0004523">
    <property type="term" value="F:RNA-DNA hybrid ribonuclease activity"/>
    <property type="evidence" value="ECO:0007669"/>
    <property type="project" value="InterPro"/>
</dbReference>
<evidence type="ECO:0000259" key="1">
    <source>
        <dbReference type="Pfam" id="PF13456"/>
    </source>
</evidence>
<dbReference type="EMBL" id="JANJYJ010000009">
    <property type="protein sequence ID" value="KAK3189239.1"/>
    <property type="molecule type" value="Genomic_DNA"/>
</dbReference>
<dbReference type="Proteomes" id="UP001281410">
    <property type="component" value="Unassembled WGS sequence"/>
</dbReference>
<dbReference type="PANTHER" id="PTHR47723:SF21">
    <property type="entry name" value="POLYNUCLEOTIDYL TRANSFERASE, RIBONUCLEASE H-LIKE SUPERFAMILY PROTEIN"/>
    <property type="match status" value="1"/>
</dbReference>
<gene>
    <name evidence="2" type="ORF">Dsin_028800</name>
</gene>
<sequence>MVRLRGLGVVILDCCGRVLISSCRNIGSCYQPQIAEALAILEGLQLAISLGFLPAILESDALVGVQAICKKEAPCSEVGIVVNDILLFLSQVFISVNFVPRLANKVSHGLAKLALSYEGEFVWFEDCPLCVESLVLGDIPNSL</sequence>
<dbReference type="InterPro" id="IPR044730">
    <property type="entry name" value="RNase_H-like_dom_plant"/>
</dbReference>
<accession>A0AAD9ZRU4</accession>
<feature type="domain" description="RNase H type-1" evidence="1">
    <location>
        <begin position="6"/>
        <end position="114"/>
    </location>
</feature>
<dbReference type="CDD" id="cd06222">
    <property type="entry name" value="RNase_H_like"/>
    <property type="match status" value="1"/>
</dbReference>
<dbReference type="SUPFAM" id="SSF53098">
    <property type="entry name" value="Ribonuclease H-like"/>
    <property type="match status" value="1"/>
</dbReference>
<dbReference type="InterPro" id="IPR002156">
    <property type="entry name" value="RNaseH_domain"/>
</dbReference>
<comment type="caution">
    <text evidence="2">The sequence shown here is derived from an EMBL/GenBank/DDBJ whole genome shotgun (WGS) entry which is preliminary data.</text>
</comment>
<dbReference type="AlphaFoldDB" id="A0AAD9ZRU4"/>
<organism evidence="2 3">
    <name type="scientific">Dipteronia sinensis</name>
    <dbReference type="NCBI Taxonomy" id="43782"/>
    <lineage>
        <taxon>Eukaryota</taxon>
        <taxon>Viridiplantae</taxon>
        <taxon>Streptophyta</taxon>
        <taxon>Embryophyta</taxon>
        <taxon>Tracheophyta</taxon>
        <taxon>Spermatophyta</taxon>
        <taxon>Magnoliopsida</taxon>
        <taxon>eudicotyledons</taxon>
        <taxon>Gunneridae</taxon>
        <taxon>Pentapetalae</taxon>
        <taxon>rosids</taxon>
        <taxon>malvids</taxon>
        <taxon>Sapindales</taxon>
        <taxon>Sapindaceae</taxon>
        <taxon>Hippocastanoideae</taxon>
        <taxon>Acereae</taxon>
        <taxon>Dipteronia</taxon>
    </lineage>
</organism>
<evidence type="ECO:0000313" key="3">
    <source>
        <dbReference type="Proteomes" id="UP001281410"/>
    </source>
</evidence>